<dbReference type="EMBL" id="CP150850">
    <property type="protein sequence ID" value="WZW56619.1"/>
    <property type="molecule type" value="Genomic_DNA"/>
</dbReference>
<proteinExistence type="predicted"/>
<keyword evidence="2" id="KW-1185">Reference proteome</keyword>
<reference evidence="1 2" key="1">
    <citation type="submission" date="2024-04" db="EMBL/GenBank/DDBJ databases">
        <title>Biological Control Activity of Plant Growth Promoting Rhizobacteria Burkholderia pyrrocinia BX1 against Tobacco black shank Introduction Tobacco black shank (TBS) caused by the oomycete Phytophthora. nicotianae (P. nicotianae) has become a destructive soil.</title>
        <authorList>
            <person name="Liu X."/>
            <person name="Shu C."/>
        </authorList>
    </citation>
    <scope>NUCLEOTIDE SEQUENCE [LARGE SCALE GENOMIC DNA]</scope>
    <source>
        <strain evidence="1 2">BX1</strain>
    </source>
</reference>
<organism evidence="1 2">
    <name type="scientific">Burkholderia pyrrocinia</name>
    <name type="common">Pseudomonas pyrrocinia</name>
    <dbReference type="NCBI Taxonomy" id="60550"/>
    <lineage>
        <taxon>Bacteria</taxon>
        <taxon>Pseudomonadati</taxon>
        <taxon>Pseudomonadota</taxon>
        <taxon>Betaproteobacteria</taxon>
        <taxon>Burkholderiales</taxon>
        <taxon>Burkholderiaceae</taxon>
        <taxon>Burkholderia</taxon>
        <taxon>Burkholderia cepacia complex</taxon>
    </lineage>
</organism>
<name>A0ABZ3BP15_BURPY</name>
<dbReference type="Proteomes" id="UP001484179">
    <property type="component" value="Chromosome 2"/>
</dbReference>
<dbReference type="RefSeq" id="WP_342310478.1">
    <property type="nucleotide sequence ID" value="NZ_CP150850.1"/>
</dbReference>
<accession>A0ABZ3BP15</accession>
<sequence>MTEQNKARMRVGIQGTPPLGTECFGRQNFSGSVVVVIVVHGNRVEYGREVPDKCTPARSNCLLHPCQVGVIATAGRRQLQPPGSVTVKLPELSPLIVQVCSVTLPLTEMAPSAACANGALVALVALVAVPAMTSAAKILDFMMLVDAYVRKVE</sequence>
<protein>
    <submittedName>
        <fullName evidence="1">Uncharacterized protein</fullName>
    </submittedName>
</protein>
<gene>
    <name evidence="1" type="ORF">WN985_29275</name>
</gene>
<evidence type="ECO:0000313" key="2">
    <source>
        <dbReference type="Proteomes" id="UP001484179"/>
    </source>
</evidence>
<evidence type="ECO:0000313" key="1">
    <source>
        <dbReference type="EMBL" id="WZW56619.1"/>
    </source>
</evidence>